<dbReference type="Proteomes" id="UP000628840">
    <property type="component" value="Unassembled WGS sequence"/>
</dbReference>
<protein>
    <submittedName>
        <fullName evidence="1">Uncharacterized protein</fullName>
    </submittedName>
</protein>
<dbReference type="EMBL" id="BMPF01000009">
    <property type="protein sequence ID" value="GGL45459.1"/>
    <property type="molecule type" value="Genomic_DNA"/>
</dbReference>
<gene>
    <name evidence="1" type="ORF">GCM10009037_31140</name>
</gene>
<keyword evidence="2" id="KW-1185">Reference proteome</keyword>
<dbReference type="AlphaFoldDB" id="A0A830EZF8"/>
<name>A0A830EZF8_9EURY</name>
<evidence type="ECO:0000313" key="1">
    <source>
        <dbReference type="EMBL" id="GGL45459.1"/>
    </source>
</evidence>
<proteinExistence type="predicted"/>
<sequence length="93" mass="10435">MSIPEWLLATPLSVRAEWAELYLLNRAVGRPEQDLVQIHEQNRSKAYRRELADVFESLGGGSVTFAGENALTLSAETARNLGFGREGPYRRDD</sequence>
<evidence type="ECO:0000313" key="2">
    <source>
        <dbReference type="Proteomes" id="UP000628840"/>
    </source>
</evidence>
<reference evidence="1 2" key="1">
    <citation type="journal article" date="2019" name="Int. J. Syst. Evol. Microbiol.">
        <title>The Global Catalogue of Microorganisms (GCM) 10K type strain sequencing project: providing services to taxonomists for standard genome sequencing and annotation.</title>
        <authorList>
            <consortium name="The Broad Institute Genomics Platform"/>
            <consortium name="The Broad Institute Genome Sequencing Center for Infectious Disease"/>
            <person name="Wu L."/>
            <person name="Ma J."/>
        </authorList>
    </citation>
    <scope>NUCLEOTIDE SEQUENCE [LARGE SCALE GENOMIC DNA]</scope>
    <source>
        <strain evidence="1 2">JCM 19585</strain>
    </source>
</reference>
<accession>A0A830EZF8</accession>
<organism evidence="1 2">
    <name type="scientific">Halarchaeum grantii</name>
    <dbReference type="NCBI Taxonomy" id="1193105"/>
    <lineage>
        <taxon>Archaea</taxon>
        <taxon>Methanobacteriati</taxon>
        <taxon>Methanobacteriota</taxon>
        <taxon>Stenosarchaea group</taxon>
        <taxon>Halobacteria</taxon>
        <taxon>Halobacteriales</taxon>
        <taxon>Halobacteriaceae</taxon>
    </lineage>
</organism>
<comment type="caution">
    <text evidence="1">The sequence shown here is derived from an EMBL/GenBank/DDBJ whole genome shotgun (WGS) entry which is preliminary data.</text>
</comment>